<dbReference type="InterPro" id="IPR011041">
    <property type="entry name" value="Quinoprot_gluc/sorb_DH_b-prop"/>
</dbReference>
<feature type="region of interest" description="Disordered" evidence="1">
    <location>
        <begin position="1"/>
        <end position="66"/>
    </location>
</feature>
<dbReference type="STRING" id="151549.A0A4C1SCQ8"/>
<feature type="compositionally biased region" description="Low complexity" evidence="1">
    <location>
        <begin position="44"/>
        <end position="55"/>
    </location>
</feature>
<dbReference type="InterPro" id="IPR040067">
    <property type="entry name" value="WDR47"/>
</dbReference>
<evidence type="ECO:0000313" key="2">
    <source>
        <dbReference type="EMBL" id="GBO99968.1"/>
    </source>
</evidence>
<dbReference type="InterPro" id="IPR015943">
    <property type="entry name" value="WD40/YVTN_repeat-like_dom_sf"/>
</dbReference>
<organism evidence="2 3">
    <name type="scientific">Eumeta variegata</name>
    <name type="common">Bagworm moth</name>
    <name type="synonym">Eumeta japonica</name>
    <dbReference type="NCBI Taxonomy" id="151549"/>
    <lineage>
        <taxon>Eukaryota</taxon>
        <taxon>Metazoa</taxon>
        <taxon>Ecdysozoa</taxon>
        <taxon>Arthropoda</taxon>
        <taxon>Hexapoda</taxon>
        <taxon>Insecta</taxon>
        <taxon>Pterygota</taxon>
        <taxon>Neoptera</taxon>
        <taxon>Endopterygota</taxon>
        <taxon>Lepidoptera</taxon>
        <taxon>Glossata</taxon>
        <taxon>Ditrysia</taxon>
        <taxon>Tineoidea</taxon>
        <taxon>Psychidae</taxon>
        <taxon>Oiketicinae</taxon>
        <taxon>Eumeta</taxon>
    </lineage>
</organism>
<dbReference type="OrthoDB" id="7196027at2759"/>
<name>A0A4C1SCQ8_EUMVA</name>
<dbReference type="AlphaFoldDB" id="A0A4C1SCQ8"/>
<keyword evidence="3" id="KW-1185">Reference proteome</keyword>
<evidence type="ECO:0000256" key="1">
    <source>
        <dbReference type="SAM" id="MobiDB-lite"/>
    </source>
</evidence>
<proteinExistence type="predicted"/>
<comment type="caution">
    <text evidence="2">The sequence shown here is derived from an EMBL/GenBank/DDBJ whole genome shotgun (WGS) entry which is preliminary data.</text>
</comment>
<dbReference type="Proteomes" id="UP000299102">
    <property type="component" value="Unassembled WGS sequence"/>
</dbReference>
<dbReference type="PANTHER" id="PTHR19863:SF5">
    <property type="entry name" value="WD REPEAT-CONTAINING PROTEIN 47"/>
    <property type="match status" value="1"/>
</dbReference>
<reference evidence="2 3" key="1">
    <citation type="journal article" date="2019" name="Commun. Biol.">
        <title>The bagworm genome reveals a unique fibroin gene that provides high tensile strength.</title>
        <authorList>
            <person name="Kono N."/>
            <person name="Nakamura H."/>
            <person name="Ohtoshi R."/>
            <person name="Tomita M."/>
            <person name="Numata K."/>
            <person name="Arakawa K."/>
        </authorList>
    </citation>
    <scope>NUCLEOTIDE SEQUENCE [LARGE SCALE GENOMIC DNA]</scope>
</reference>
<gene>
    <name evidence="2" type="primary">WDR47</name>
    <name evidence="2" type="ORF">EVAR_100949_1</name>
</gene>
<evidence type="ECO:0000313" key="3">
    <source>
        <dbReference type="Proteomes" id="UP000299102"/>
    </source>
</evidence>
<accession>A0A4C1SCQ8</accession>
<dbReference type="PANTHER" id="PTHR19863">
    <property type="entry name" value="NEMITIN (NEURONAL ENRICHED MAP INTERACTING PROTEIN) HOMOLOG"/>
    <property type="match status" value="1"/>
</dbReference>
<dbReference type="Gene3D" id="2.130.10.10">
    <property type="entry name" value="YVTN repeat-like/Quinoprotein amine dehydrogenase"/>
    <property type="match status" value="1"/>
</dbReference>
<protein>
    <submittedName>
        <fullName evidence="2">WD repeat-containing protein 47</fullName>
    </submittedName>
</protein>
<dbReference type="EMBL" id="BGZK01003326">
    <property type="protein sequence ID" value="GBO99968.1"/>
    <property type="molecule type" value="Genomic_DNA"/>
</dbReference>
<sequence length="119" mass="12997">MKSGQARIGSTVQRYRYQAPGVRPYPRSRHRAMPQNRHNGRQSAGGVSVSSAGNGSTPGGPRPTFKPVTVLEDLQAVRCAEFHPDGNLYAVGSNTKTLRICAYPKVDDCKSVSNLFFLF</sequence>
<dbReference type="SUPFAM" id="SSF50952">
    <property type="entry name" value="Soluble quinoprotein glucose dehydrogenase"/>
    <property type="match status" value="1"/>
</dbReference>